<dbReference type="SUPFAM" id="SSF55347">
    <property type="entry name" value="Glyceraldehyde-3-phosphate dehydrogenase-like, C-terminal domain"/>
    <property type="match status" value="2"/>
</dbReference>
<feature type="domain" description="Gfo/Idh/MocA-like oxidoreductase N-terminal" evidence="3">
    <location>
        <begin position="35"/>
        <end position="153"/>
    </location>
</feature>
<dbReference type="InterPro" id="IPR036291">
    <property type="entry name" value="NAD(P)-bd_dom_sf"/>
</dbReference>
<dbReference type="SUPFAM" id="SSF51735">
    <property type="entry name" value="NAD(P)-binding Rossmann-fold domains"/>
    <property type="match status" value="2"/>
</dbReference>
<dbReference type="InterPro" id="IPR030827">
    <property type="entry name" value="Myo_inos_IolG"/>
</dbReference>
<organism evidence="5 6">
    <name type="scientific">Lagenidium giganteum</name>
    <dbReference type="NCBI Taxonomy" id="4803"/>
    <lineage>
        <taxon>Eukaryota</taxon>
        <taxon>Sar</taxon>
        <taxon>Stramenopiles</taxon>
        <taxon>Oomycota</taxon>
        <taxon>Peronosporomycetes</taxon>
        <taxon>Pythiales</taxon>
        <taxon>Pythiaceae</taxon>
    </lineage>
</organism>
<evidence type="ECO:0000256" key="2">
    <source>
        <dbReference type="ARBA" id="ARBA00023002"/>
    </source>
</evidence>
<feature type="domain" description="Gfo/Idh/MocA-like oxidoreductase N-terminal" evidence="3">
    <location>
        <begin position="387"/>
        <end position="480"/>
    </location>
</feature>
<dbReference type="FunFam" id="3.30.360.10:FF:000023">
    <property type="entry name" value="Inositol 2-dehydrogenase"/>
    <property type="match status" value="2"/>
</dbReference>
<reference evidence="5" key="1">
    <citation type="submission" date="2022-11" db="EMBL/GenBank/DDBJ databases">
        <authorList>
            <person name="Morgan W.R."/>
            <person name="Tartar A."/>
        </authorList>
    </citation>
    <scope>NUCLEOTIDE SEQUENCE</scope>
    <source>
        <strain evidence="5">ARSEF 373</strain>
    </source>
</reference>
<evidence type="ECO:0000313" key="5">
    <source>
        <dbReference type="EMBL" id="DAZ98983.1"/>
    </source>
</evidence>
<dbReference type="InterPro" id="IPR055170">
    <property type="entry name" value="GFO_IDH_MocA-like_dom"/>
</dbReference>
<dbReference type="GO" id="GO:0016491">
    <property type="term" value="F:oxidoreductase activity"/>
    <property type="evidence" value="ECO:0007669"/>
    <property type="project" value="UniProtKB-KW"/>
</dbReference>
<comment type="caution">
    <text evidence="5">The sequence shown here is derived from an EMBL/GenBank/DDBJ whole genome shotgun (WGS) entry which is preliminary data.</text>
</comment>
<dbReference type="GO" id="GO:0006740">
    <property type="term" value="P:NADPH regeneration"/>
    <property type="evidence" value="ECO:0007669"/>
    <property type="project" value="TreeGrafter"/>
</dbReference>
<dbReference type="PANTHER" id="PTHR42840">
    <property type="entry name" value="NAD(P)-BINDING ROSSMANN-FOLD SUPERFAMILY PROTEIN-RELATED"/>
    <property type="match status" value="1"/>
</dbReference>
<protein>
    <recommendedName>
        <fullName evidence="7">Inositol 2-dehydrogenase</fullName>
    </recommendedName>
</protein>
<proteinExistence type="inferred from homology"/>
<dbReference type="Pfam" id="PF22725">
    <property type="entry name" value="GFO_IDH_MocA_C3"/>
    <property type="match status" value="2"/>
</dbReference>
<dbReference type="Pfam" id="PF01408">
    <property type="entry name" value="GFO_IDH_MocA"/>
    <property type="match status" value="2"/>
</dbReference>
<name>A0AAV2Z045_9STRA</name>
<dbReference type="GO" id="GO:0000166">
    <property type="term" value="F:nucleotide binding"/>
    <property type="evidence" value="ECO:0007669"/>
    <property type="project" value="InterPro"/>
</dbReference>
<comment type="similarity">
    <text evidence="1">Belongs to the Gfo/Idh/MocA family.</text>
</comment>
<accession>A0AAV2Z045</accession>
<evidence type="ECO:0000313" key="6">
    <source>
        <dbReference type="Proteomes" id="UP001146120"/>
    </source>
</evidence>
<feature type="domain" description="GFO/IDH/MocA-like oxidoreductase" evidence="4">
    <location>
        <begin position="488"/>
        <end position="607"/>
    </location>
</feature>
<keyword evidence="6" id="KW-1185">Reference proteome</keyword>
<dbReference type="Proteomes" id="UP001146120">
    <property type="component" value="Unassembled WGS sequence"/>
</dbReference>
<dbReference type="EMBL" id="DAKRPA010000092">
    <property type="protein sequence ID" value="DAZ98983.1"/>
    <property type="molecule type" value="Genomic_DNA"/>
</dbReference>
<gene>
    <name evidence="5" type="ORF">N0F65_011238</name>
</gene>
<dbReference type="Gene3D" id="3.30.360.10">
    <property type="entry name" value="Dihydrodipicolinate Reductase, domain 2"/>
    <property type="match status" value="2"/>
</dbReference>
<reference evidence="5" key="2">
    <citation type="journal article" date="2023" name="Microbiol Resour">
        <title>Decontamination and Annotation of the Draft Genome Sequence of the Oomycete Lagenidium giganteum ARSEF 373.</title>
        <authorList>
            <person name="Morgan W.R."/>
            <person name="Tartar A."/>
        </authorList>
    </citation>
    <scope>NUCLEOTIDE SEQUENCE</scope>
    <source>
        <strain evidence="5">ARSEF 373</strain>
    </source>
</reference>
<keyword evidence="2" id="KW-0560">Oxidoreductase</keyword>
<dbReference type="Gene3D" id="3.40.50.720">
    <property type="entry name" value="NAD(P)-binding Rossmann-like Domain"/>
    <property type="match status" value="2"/>
</dbReference>
<evidence type="ECO:0000259" key="4">
    <source>
        <dbReference type="Pfam" id="PF22725"/>
    </source>
</evidence>
<dbReference type="GO" id="GO:0005737">
    <property type="term" value="C:cytoplasm"/>
    <property type="evidence" value="ECO:0007669"/>
    <property type="project" value="TreeGrafter"/>
</dbReference>
<dbReference type="PANTHER" id="PTHR42840:SF3">
    <property type="entry name" value="BINDING ROSSMANN FOLD OXIDOREDUCTASE, PUTATIVE (AFU_ORTHOLOGUE AFUA_2G10240)-RELATED"/>
    <property type="match status" value="1"/>
</dbReference>
<dbReference type="InterPro" id="IPR000683">
    <property type="entry name" value="Gfo/Idh/MocA-like_OxRdtase_N"/>
</dbReference>
<evidence type="ECO:0000256" key="1">
    <source>
        <dbReference type="ARBA" id="ARBA00010928"/>
    </source>
</evidence>
<feature type="domain" description="GFO/IDH/MocA-like oxidoreductase" evidence="4">
    <location>
        <begin position="161"/>
        <end position="280"/>
    </location>
</feature>
<evidence type="ECO:0000259" key="3">
    <source>
        <dbReference type="Pfam" id="PF01408"/>
    </source>
</evidence>
<sequence length="696" mass="76725">MILGTRARPWAAPVRTCLQQLQRCHASIRANPQPLRVGIIGAGRIGQVHAQGLQRTNAEVKAISDVNSQAAEQTAARFGITKWSTSADDIVGDASIDAIVICSPTDKHAEQIIQAAKHNKHIFCEKPIDLEVDVVNKALAAVEEAGVKLMVGFNRRFDANFQRIKRAIDTDEIGRVNMFRITSRDPSAPPIEYVRVSGGMFRDMTIHDFDMARFLVGDEVDEVYALAQSRDAAIAAAGDIDTAVCLLKFKNGVIGYIENSREAAYGYDQRVEVLGTKGSVACDNNHANNVVVSTSASVQRDLPLHFFLERYMDAYVTEMQTFIRVCTQNEAVPVGGEDGREALLLAIAANQSRLENRPVKLDERRRHCALEFSAAAASAECTRKACHALIADPIDGVAKRFATDFRIPRWTKSVDEVIGDASIDAIVICSPTDKHAEQIIQAAKHNKHIFCEKPIDLEVDVVNKALAAVEEAGVKLMVGFNRRFDANFQRIKRAIDTDEIGRVNMFRITSRDPSAPPIEYVRVSGGMFRDMTIHDFDMARFLVGDEVDEVYALAQSRDAAIAAAGDIDTAVCLLKFKNGVIGYIENSREAAYGYDQRVEVLGTKGSVACDNNHANNVVVSTSASVQRDLPLHFFLERYMDAYVTEMQTFIRVCTQNEAVPVGGEDGREALLLAIAANQSRLENRPVKLDEVRARMP</sequence>
<dbReference type="NCBIfam" id="TIGR04380">
    <property type="entry name" value="myo_inos_iolG"/>
    <property type="match status" value="2"/>
</dbReference>
<dbReference type="AlphaFoldDB" id="A0AAV2Z045"/>
<evidence type="ECO:0008006" key="7">
    <source>
        <dbReference type="Google" id="ProtNLM"/>
    </source>
</evidence>